<dbReference type="GO" id="GO:0005769">
    <property type="term" value="C:early endosome"/>
    <property type="evidence" value="ECO:0007669"/>
    <property type="project" value="UniProtKB-SubCell"/>
</dbReference>
<organism evidence="4 5">
    <name type="scientific">Astyanax mexicanus</name>
    <name type="common">Blind cave fish</name>
    <name type="synonym">Astyanax fasciatus mexicanus</name>
    <dbReference type="NCBI Taxonomy" id="7994"/>
    <lineage>
        <taxon>Eukaryota</taxon>
        <taxon>Metazoa</taxon>
        <taxon>Chordata</taxon>
        <taxon>Craniata</taxon>
        <taxon>Vertebrata</taxon>
        <taxon>Euteleostomi</taxon>
        <taxon>Actinopterygii</taxon>
        <taxon>Neopterygii</taxon>
        <taxon>Teleostei</taxon>
        <taxon>Ostariophysi</taxon>
        <taxon>Characiformes</taxon>
        <taxon>Characoidei</taxon>
        <taxon>Acestrorhamphidae</taxon>
        <taxon>Acestrorhamphinae</taxon>
        <taxon>Astyanax</taxon>
    </lineage>
</organism>
<dbReference type="Gene3D" id="2.30.29.30">
    <property type="entry name" value="Pleckstrin-homology domain (PH domain)/Phosphotyrosine-binding domain (PTB)"/>
    <property type="match status" value="1"/>
</dbReference>
<dbReference type="Ensembl" id="ENSAMXT00000052885.1">
    <property type="protein sequence ID" value="ENSAMXP00000051278.1"/>
    <property type="gene ID" value="ENSAMXG00000030387.1"/>
</dbReference>
<dbReference type="PANTHER" id="PTHR22902">
    <property type="entry name" value="SESQUIPEDALIAN"/>
    <property type="match status" value="1"/>
</dbReference>
<evidence type="ECO:0000313" key="5">
    <source>
        <dbReference type="Proteomes" id="UP000018467"/>
    </source>
</evidence>
<comment type="similarity">
    <text evidence="1">Belongs to the sesquipedalian family.</text>
</comment>
<comment type="subcellular location">
    <subcellularLocation>
        <location evidence="1">Early endosome</location>
    </subcellularLocation>
    <subcellularLocation>
        <location evidence="1">Recycling endosome</location>
    </subcellularLocation>
    <subcellularLocation>
        <location evidence="1">Golgi apparatus</location>
        <location evidence="1">trans-Golgi network</location>
    </subcellularLocation>
    <subcellularLocation>
        <location evidence="1">Cytoplasmic vesicle</location>
        <location evidence="1">Clathrin-coated vesicle</location>
    </subcellularLocation>
</comment>
<proteinExistence type="inferred from homology"/>
<reference evidence="4" key="4">
    <citation type="submission" date="2025-09" db="UniProtKB">
        <authorList>
            <consortium name="Ensembl"/>
        </authorList>
    </citation>
    <scope>IDENTIFICATION</scope>
</reference>
<protein>
    <recommendedName>
        <fullName evidence="1">Sesquipedalian</fullName>
        <shortName evidence="1">Ses</shortName>
    </recommendedName>
    <alternativeName>
        <fullName evidence="1">PH domain-containing endocytic trafficking adaptor</fullName>
    </alternativeName>
</protein>
<reference evidence="5" key="1">
    <citation type="submission" date="2013-03" db="EMBL/GenBank/DDBJ databases">
        <authorList>
            <person name="Jeffery W."/>
            <person name="Warren W."/>
            <person name="Wilson R.K."/>
        </authorList>
    </citation>
    <scope>NUCLEOTIDE SEQUENCE</scope>
    <source>
        <strain evidence="5">female</strain>
    </source>
</reference>
<sequence length="208" mass="22650">MKLNERSVAHYATCNSPPDKTGFLWKKGERNPSYHRRWCVLKGNMLFYFEERESREPVGLLRICSSCCIFVCESKHDKFCGGGGGGGRLKPVLSGPPALQGPQVPPSVSPEEGFLSLGVPGKENGVSWNKPAGLVNGEGGVSGVVWETEGQGDSARPPPIPPRRKTPGGSLESPVSPETGCFSKLHDWYGREVAELRVEWLQSQSEAR</sequence>
<dbReference type="GO" id="GO:0055037">
    <property type="term" value="C:recycling endosome"/>
    <property type="evidence" value="ECO:0007669"/>
    <property type="project" value="UniProtKB-SubCell"/>
</dbReference>
<evidence type="ECO:0000313" key="4">
    <source>
        <dbReference type="Ensembl" id="ENSAMXP00000051278.1"/>
    </source>
</evidence>
<reference evidence="4" key="3">
    <citation type="submission" date="2025-08" db="UniProtKB">
        <authorList>
            <consortium name="Ensembl"/>
        </authorList>
    </citation>
    <scope>IDENTIFICATION</scope>
</reference>
<dbReference type="InParanoid" id="A0A3B1KA10"/>
<dbReference type="InterPro" id="IPR001849">
    <property type="entry name" value="PH_domain"/>
</dbReference>
<dbReference type="Proteomes" id="UP000018467">
    <property type="component" value="Unassembled WGS sequence"/>
</dbReference>
<keyword evidence="1" id="KW-0597">Phosphoprotein</keyword>
<evidence type="ECO:0000259" key="3">
    <source>
        <dbReference type="Pfam" id="PF00169"/>
    </source>
</evidence>
<dbReference type="GO" id="GO:0001881">
    <property type="term" value="P:receptor recycling"/>
    <property type="evidence" value="ECO:0007669"/>
    <property type="project" value="UniProtKB-UniRule"/>
</dbReference>
<dbReference type="Bgee" id="ENSAMXG00000030387">
    <property type="expression patterns" value="Expressed in pharyngeal gill and 14 other cell types or tissues"/>
</dbReference>
<accession>A0A3B1KA10</accession>
<keyword evidence="5" id="KW-1185">Reference proteome</keyword>
<reference evidence="5" key="2">
    <citation type="journal article" date="2014" name="Nat. Commun.">
        <title>The cavefish genome reveals candidate genes for eye loss.</title>
        <authorList>
            <person name="McGaugh S.E."/>
            <person name="Gross J.B."/>
            <person name="Aken B."/>
            <person name="Blin M."/>
            <person name="Borowsky R."/>
            <person name="Chalopin D."/>
            <person name="Hinaux H."/>
            <person name="Jeffery W.R."/>
            <person name="Keene A."/>
            <person name="Ma L."/>
            <person name="Minx P."/>
            <person name="Murphy D."/>
            <person name="O'Quin K.E."/>
            <person name="Retaux S."/>
            <person name="Rohner N."/>
            <person name="Searle S.M."/>
            <person name="Stahl B.A."/>
            <person name="Tabin C."/>
            <person name="Volff J.N."/>
            <person name="Yoshizawa M."/>
            <person name="Warren W.C."/>
        </authorList>
    </citation>
    <scope>NUCLEOTIDE SEQUENCE [LARGE SCALE GENOMIC DNA]</scope>
    <source>
        <strain evidence="5">female</strain>
    </source>
</reference>
<keyword evidence="1" id="KW-0968">Cytoplasmic vesicle</keyword>
<dbReference type="AlphaFoldDB" id="A0A3B1KA10"/>
<dbReference type="GO" id="GO:0005802">
    <property type="term" value="C:trans-Golgi network"/>
    <property type="evidence" value="ECO:0007669"/>
    <property type="project" value="UniProtKB-UniRule"/>
</dbReference>
<dbReference type="GO" id="GO:0030136">
    <property type="term" value="C:clathrin-coated vesicle"/>
    <property type="evidence" value="ECO:0007669"/>
    <property type="project" value="UniProtKB-SubCell"/>
</dbReference>
<evidence type="ECO:0000256" key="1">
    <source>
        <dbReference type="RuleBase" id="RU369082"/>
    </source>
</evidence>
<evidence type="ECO:0000256" key="2">
    <source>
        <dbReference type="SAM" id="MobiDB-lite"/>
    </source>
</evidence>
<dbReference type="InterPro" id="IPR011993">
    <property type="entry name" value="PH-like_dom_sf"/>
</dbReference>
<feature type="region of interest" description="Disordered" evidence="2">
    <location>
        <begin position="140"/>
        <end position="181"/>
    </location>
</feature>
<name>A0A3B1KA10_ASTMX</name>
<dbReference type="GO" id="GO:0005829">
    <property type="term" value="C:cytosol"/>
    <property type="evidence" value="ECO:0007669"/>
    <property type="project" value="GOC"/>
</dbReference>
<keyword evidence="1" id="KW-0333">Golgi apparatus</keyword>
<dbReference type="SUPFAM" id="SSF50729">
    <property type="entry name" value="PH domain-like"/>
    <property type="match status" value="1"/>
</dbReference>
<dbReference type="GeneTree" id="ENSGT00940000166026"/>
<dbReference type="PANTHER" id="PTHR22902:SF15">
    <property type="entry name" value="SESQUIPEDALIAN-2"/>
    <property type="match status" value="1"/>
</dbReference>
<dbReference type="Pfam" id="PF00169">
    <property type="entry name" value="PH"/>
    <property type="match status" value="1"/>
</dbReference>
<dbReference type="GO" id="GO:0042147">
    <property type="term" value="P:retrograde transport, endosome to Golgi"/>
    <property type="evidence" value="ECO:0007669"/>
    <property type="project" value="UniProtKB-UniRule"/>
</dbReference>
<dbReference type="GO" id="GO:0007032">
    <property type="term" value="P:endosome organization"/>
    <property type="evidence" value="ECO:0007669"/>
    <property type="project" value="UniProtKB-UniRule"/>
</dbReference>
<comment type="function">
    <text evidence="1">Plays a role in endocytic trafficking. Required for receptor recycling from endosomes, both to the trans-Golgi network and the plasma membrane.</text>
</comment>
<dbReference type="STRING" id="7994.ENSAMXP00000051278"/>
<dbReference type="InterPro" id="IPR045188">
    <property type="entry name" value="Boi1/Boi2-like"/>
</dbReference>
<feature type="domain" description="PH" evidence="3">
    <location>
        <begin position="20"/>
        <end position="65"/>
    </location>
</feature>
<keyword evidence="1" id="KW-0967">Endosome</keyword>